<gene>
    <name evidence="1" type="ORF">L2Y54_09740</name>
</gene>
<sequence length="1146" mass="128485">MSGLNEQIRIRAGYTRSVNLQRDVGNLELVKAYLPTAKSLQALEQVAISMGQEPAERALALVGPYGSGKSAFALFLSALLASADDPLHKAAIAVLGQHDHTKALLPRFIQATAGKRGFLRVVINGIPASLTKQLLAAFAHALEQQQVDAKLCRKVRVASQTTTPLAMDQVIALIDEIQLEWAALGGNGVLLEIDELGKFLEYEAYHPQNREIHLLQLLAEHARQGNAAPLHIIVMLHQSFEHYTQRLGKHLRDEWQKIQGRFNTLAFLEPAEQSLRIVSAAFDNRLQLPPTTQAQLDTWVTVLTDEGALPHGMDQRSAKDLFGQCYPLHPLTTLILPVLCQKVAQNERTLFSYLGSQEPFGLRFRLAQLTLGDWIMPADLYDYFMLNHPGGFSDPLTYHRWVEVVTALERFDVAPDDPAVGLLKTIGLLNLVGGQRGLKASNAILRLAFGNAFEQHSQRLADASIIHFRSYNKEFRVWQGTDFDLAGNLQQAVTEFESLSLADKLNVLSPFKPIVARRATIETGTLRSFTPYFASRTTRNKVKPGSSPRIVFYLAEEGESVPDSHEFGRHDVLAICTFTERLREAVITQLALQELPKHHAALHQDPVAQREHRDWLHNADLEMGKLLRTLLEEPESLRWSDDRSVWDVRNRRVLQEKLSEWMTVYYAKAPRIRNELANWDKPSASANTGRKRLINAMLSAADQPYLGIEKTPAEMSLYLSLLKETGLHREEQGRWGIHAPAPTNILDNGKPLFQLPNSLQPMWDEITNLLGNTGARQVPLTEIYNTLRQPPYGIKLGLLPIFLIAYFLTCRREVALYQEGVFSDEMTLAQAELLCRRPELFALERFELKGLRGDLFDQYMGTVVGKVREDATLLDIVGPLVRFISNLPLYTQRCSGLSADAERVRKIFTQAKSPGILLFQELPLACGVDPEAFAAGDSAVVEPFIQRLVAVLRELNAAYGKLLEHWQARLNQVLLDEVIPDLPSLRAELAKRYEGLDKYTPDQKVLGAFIRRLGDAGYDSDQAWLESIATLIEGIPPKKWTDENRLQAELRLEERGQQLRDLMKLRLAMPNPERTQDAVLIRWVDTTHGEMSRVVQLSDSQRAAVATQAGKIAEGLNGMDESQQLAIIATLLGRLSQKGQSGDLQQ</sequence>
<organism evidence="1 2">
    <name type="scientific">Thiothrix winogradskyi</name>
    <dbReference type="NCBI Taxonomy" id="96472"/>
    <lineage>
        <taxon>Bacteria</taxon>
        <taxon>Pseudomonadati</taxon>
        <taxon>Pseudomonadota</taxon>
        <taxon>Gammaproteobacteria</taxon>
        <taxon>Thiotrichales</taxon>
        <taxon>Thiotrichaceae</taxon>
        <taxon>Thiothrix</taxon>
    </lineage>
</organism>
<name>A0ABY3T3W4_9GAMM</name>
<dbReference type="RefSeq" id="WP_236501674.1">
    <property type="nucleotide sequence ID" value="NZ_CP091244.1"/>
</dbReference>
<proteinExistence type="predicted"/>
<protein>
    <recommendedName>
        <fullName evidence="3">ATP-binding protein</fullName>
    </recommendedName>
</protein>
<keyword evidence="2" id="KW-1185">Reference proteome</keyword>
<evidence type="ECO:0008006" key="3">
    <source>
        <dbReference type="Google" id="ProtNLM"/>
    </source>
</evidence>
<accession>A0ABY3T3W4</accession>
<dbReference type="Proteomes" id="UP001054801">
    <property type="component" value="Chromosome"/>
</dbReference>
<evidence type="ECO:0000313" key="1">
    <source>
        <dbReference type="EMBL" id="UJS26299.1"/>
    </source>
</evidence>
<dbReference type="EMBL" id="CP091244">
    <property type="protein sequence ID" value="UJS26299.1"/>
    <property type="molecule type" value="Genomic_DNA"/>
</dbReference>
<evidence type="ECO:0000313" key="2">
    <source>
        <dbReference type="Proteomes" id="UP001054801"/>
    </source>
</evidence>
<reference evidence="1" key="1">
    <citation type="journal article" date="2022" name="Microorganisms">
        <title>Two New Species of Filamentous Sulfur Bacteria of the Genus Thiothrix, Thiothrix winogradskyi sp. nov. and 'Candidatus Thiothrix sulfatifontis' sp. nov.</title>
        <authorList>
            <person name="Ravin N.V."/>
            <person name="Rossetti S."/>
            <person name="Beletsky A.V."/>
            <person name="Kadnikov V.V."/>
            <person name="Rudenko T.S."/>
            <person name="Smolyakov D.D."/>
            <person name="Moskvitina M.I."/>
            <person name="Gureeva M.V."/>
            <person name="Mardanov A.V."/>
            <person name="Grabovich M.Y."/>
        </authorList>
    </citation>
    <scope>NUCLEOTIDE SEQUENCE</scope>
    <source>
        <strain evidence="1">CT3</strain>
    </source>
</reference>